<organism evidence="11 12">
    <name type="scientific">Fictibacillus solisalsi</name>
    <dbReference type="NCBI Taxonomy" id="459525"/>
    <lineage>
        <taxon>Bacteria</taxon>
        <taxon>Bacillati</taxon>
        <taxon>Bacillota</taxon>
        <taxon>Bacilli</taxon>
        <taxon>Bacillales</taxon>
        <taxon>Fictibacillaceae</taxon>
        <taxon>Fictibacillus</taxon>
    </lineage>
</organism>
<proteinExistence type="inferred from homology"/>
<evidence type="ECO:0000256" key="7">
    <source>
        <dbReference type="ARBA" id="ARBA00023141"/>
    </source>
</evidence>
<dbReference type="OrthoDB" id="9804217at2"/>
<dbReference type="STRING" id="459525.SAMN04488137_1866"/>
<dbReference type="PANTHER" id="PTHR22854:SF2">
    <property type="entry name" value="INDOLE-3-GLYCEROL-PHOSPHATE SYNTHASE"/>
    <property type="match status" value="1"/>
</dbReference>
<comment type="similarity">
    <text evidence="3 9">Belongs to the TrpC family.</text>
</comment>
<protein>
    <recommendedName>
        <fullName evidence="9">Indole-3-glycerol phosphate synthase</fullName>
        <shortName evidence="9">IGPS</shortName>
        <ecNumber evidence="9">4.1.1.48</ecNumber>
    </recommendedName>
</protein>
<keyword evidence="5 9" id="KW-0210">Decarboxylase</keyword>
<dbReference type="EC" id="4.1.1.48" evidence="9"/>
<evidence type="ECO:0000256" key="9">
    <source>
        <dbReference type="HAMAP-Rule" id="MF_00134"/>
    </source>
</evidence>
<evidence type="ECO:0000256" key="5">
    <source>
        <dbReference type="ARBA" id="ARBA00022793"/>
    </source>
</evidence>
<dbReference type="InterPro" id="IPR045186">
    <property type="entry name" value="Indole-3-glycerol_P_synth"/>
</dbReference>
<dbReference type="FunFam" id="3.20.20.70:FF:000024">
    <property type="entry name" value="Indole-3-glycerol phosphate synthase"/>
    <property type="match status" value="1"/>
</dbReference>
<evidence type="ECO:0000313" key="12">
    <source>
        <dbReference type="Proteomes" id="UP000199544"/>
    </source>
</evidence>
<dbReference type="Pfam" id="PF00218">
    <property type="entry name" value="IGPS"/>
    <property type="match status" value="1"/>
</dbReference>
<evidence type="ECO:0000256" key="3">
    <source>
        <dbReference type="ARBA" id="ARBA00008737"/>
    </source>
</evidence>
<dbReference type="EMBL" id="FNHW01000001">
    <property type="protein sequence ID" value="SDM77292.1"/>
    <property type="molecule type" value="Genomic_DNA"/>
</dbReference>
<dbReference type="HAMAP" id="MF_00134_B">
    <property type="entry name" value="IGPS_B"/>
    <property type="match status" value="1"/>
</dbReference>
<dbReference type="InterPro" id="IPR001468">
    <property type="entry name" value="Indole-3-GlycerolPSynthase_CS"/>
</dbReference>
<dbReference type="NCBIfam" id="NF001377">
    <property type="entry name" value="PRK00278.2-4"/>
    <property type="match status" value="1"/>
</dbReference>
<evidence type="ECO:0000256" key="4">
    <source>
        <dbReference type="ARBA" id="ARBA00022605"/>
    </source>
</evidence>
<evidence type="ECO:0000313" key="11">
    <source>
        <dbReference type="EMBL" id="SDM77292.1"/>
    </source>
</evidence>
<dbReference type="CDD" id="cd00331">
    <property type="entry name" value="IGPS"/>
    <property type="match status" value="1"/>
</dbReference>
<dbReference type="PROSITE" id="PS00614">
    <property type="entry name" value="IGPS"/>
    <property type="match status" value="1"/>
</dbReference>
<dbReference type="GO" id="GO:0000162">
    <property type="term" value="P:L-tryptophan biosynthetic process"/>
    <property type="evidence" value="ECO:0007669"/>
    <property type="project" value="UniProtKB-UniRule"/>
</dbReference>
<evidence type="ECO:0000256" key="8">
    <source>
        <dbReference type="ARBA" id="ARBA00023239"/>
    </source>
</evidence>
<dbReference type="GO" id="GO:0004425">
    <property type="term" value="F:indole-3-glycerol-phosphate synthase activity"/>
    <property type="evidence" value="ECO:0007669"/>
    <property type="project" value="UniProtKB-UniRule"/>
</dbReference>
<comment type="catalytic activity">
    <reaction evidence="1 9">
        <text>1-(2-carboxyphenylamino)-1-deoxy-D-ribulose 5-phosphate + H(+) = (1S,2R)-1-C-(indol-3-yl)glycerol 3-phosphate + CO2 + H2O</text>
        <dbReference type="Rhea" id="RHEA:23476"/>
        <dbReference type="ChEBI" id="CHEBI:15377"/>
        <dbReference type="ChEBI" id="CHEBI:15378"/>
        <dbReference type="ChEBI" id="CHEBI:16526"/>
        <dbReference type="ChEBI" id="CHEBI:58613"/>
        <dbReference type="ChEBI" id="CHEBI:58866"/>
        <dbReference type="EC" id="4.1.1.48"/>
    </reaction>
</comment>
<evidence type="ECO:0000256" key="6">
    <source>
        <dbReference type="ARBA" id="ARBA00022822"/>
    </source>
</evidence>
<name>A0A1G9VYB8_9BACL</name>
<evidence type="ECO:0000256" key="2">
    <source>
        <dbReference type="ARBA" id="ARBA00004696"/>
    </source>
</evidence>
<feature type="domain" description="Indole-3-glycerol phosphate synthase" evidence="10">
    <location>
        <begin position="3"/>
        <end position="246"/>
    </location>
</feature>
<dbReference type="InterPro" id="IPR011060">
    <property type="entry name" value="RibuloseP-bd_barrel"/>
</dbReference>
<comment type="pathway">
    <text evidence="2 9">Amino-acid biosynthesis; L-tryptophan biosynthesis; L-tryptophan from chorismate: step 4/5.</text>
</comment>
<keyword evidence="4 9" id="KW-0028">Amino-acid biosynthesis</keyword>
<dbReference type="SUPFAM" id="SSF51366">
    <property type="entry name" value="Ribulose-phoshate binding barrel"/>
    <property type="match status" value="1"/>
</dbReference>
<dbReference type="Gene3D" id="3.20.20.70">
    <property type="entry name" value="Aldolase class I"/>
    <property type="match status" value="1"/>
</dbReference>
<reference evidence="12" key="1">
    <citation type="submission" date="2016-10" db="EMBL/GenBank/DDBJ databases">
        <authorList>
            <person name="Varghese N."/>
            <person name="Submissions S."/>
        </authorList>
    </citation>
    <scope>NUCLEOTIDE SEQUENCE [LARGE SCALE GENOMIC DNA]</scope>
    <source>
        <strain evidence="12">CGMCC 1.6854</strain>
    </source>
</reference>
<evidence type="ECO:0000259" key="10">
    <source>
        <dbReference type="Pfam" id="PF00218"/>
    </source>
</evidence>
<evidence type="ECO:0000256" key="1">
    <source>
        <dbReference type="ARBA" id="ARBA00001633"/>
    </source>
</evidence>
<dbReference type="UniPathway" id="UPA00035">
    <property type="reaction ID" value="UER00043"/>
</dbReference>
<dbReference type="InterPro" id="IPR013785">
    <property type="entry name" value="Aldolase_TIM"/>
</dbReference>
<keyword evidence="8 9" id="KW-0456">Lyase</keyword>
<keyword evidence="12" id="KW-1185">Reference proteome</keyword>
<keyword evidence="7 9" id="KW-0057">Aromatic amino acid biosynthesis</keyword>
<dbReference type="AlphaFoldDB" id="A0A1G9VYB8"/>
<accession>A0A1G9VYB8</accession>
<dbReference type="RefSeq" id="WP_090234093.1">
    <property type="nucleotide sequence ID" value="NZ_FNHW01000001.1"/>
</dbReference>
<dbReference type="PANTHER" id="PTHR22854">
    <property type="entry name" value="TRYPTOPHAN BIOSYNTHESIS PROTEIN"/>
    <property type="match status" value="1"/>
</dbReference>
<sequence length="252" mass="27939">MLQQILDVKKEEITKLHREFEGQPNQKKVSLYEALSNSSQKPALIAEVKKASPSKGIIKEHYVPSEIAAAYEQGGAAAISVLTDQRFFRGHAADLVAVKQMVSLPVLRKDFIIDKVQIRESAHIGADAILLIAAAMEPGKLHELYEYAREENLDCLVEVHSVEELEGILDVFTPKLIGINNRDLRNFNTDVTHTEAIARYIPEGILTVSESGIKTAEDLKFLREHNIDAILVGETLMRASSPGKGIQLLYGE</sequence>
<gene>
    <name evidence="9" type="primary">trpC</name>
    <name evidence="11" type="ORF">SAMN04488137_1866</name>
</gene>
<keyword evidence="6 9" id="KW-0822">Tryptophan biosynthesis</keyword>
<dbReference type="Proteomes" id="UP000199544">
    <property type="component" value="Unassembled WGS sequence"/>
</dbReference>
<dbReference type="InterPro" id="IPR013798">
    <property type="entry name" value="Indole-3-glycerol_P_synth_dom"/>
</dbReference>
<dbReference type="GO" id="GO:0004640">
    <property type="term" value="F:phosphoribosylanthranilate isomerase activity"/>
    <property type="evidence" value="ECO:0007669"/>
    <property type="project" value="TreeGrafter"/>
</dbReference>